<keyword evidence="13" id="KW-1185">Reference proteome</keyword>
<keyword evidence="3" id="KW-0963">Cytoplasm</keyword>
<evidence type="ECO:0000313" key="13">
    <source>
        <dbReference type="Proteomes" id="UP000606115"/>
    </source>
</evidence>
<dbReference type="Proteomes" id="UP000606115">
    <property type="component" value="Unassembled WGS sequence"/>
</dbReference>
<dbReference type="InterPro" id="IPR022634">
    <property type="entry name" value="DNA_polIII_beta_N"/>
</dbReference>
<dbReference type="CDD" id="cd00140">
    <property type="entry name" value="beta_clamp"/>
    <property type="match status" value="1"/>
</dbReference>
<dbReference type="PANTHER" id="PTHR30478:SF0">
    <property type="entry name" value="BETA SLIDING CLAMP"/>
    <property type="match status" value="1"/>
</dbReference>
<evidence type="ECO:0000256" key="6">
    <source>
        <dbReference type="ARBA" id="ARBA00022705"/>
    </source>
</evidence>
<reference evidence="13" key="1">
    <citation type="journal article" date="2019" name="Int. J. Syst. Evol. Microbiol.">
        <title>The Global Catalogue of Microorganisms (GCM) 10K type strain sequencing project: providing services to taxonomists for standard genome sequencing and annotation.</title>
        <authorList>
            <consortium name="The Broad Institute Genomics Platform"/>
            <consortium name="The Broad Institute Genome Sequencing Center for Infectious Disease"/>
            <person name="Wu L."/>
            <person name="Ma J."/>
        </authorList>
    </citation>
    <scope>NUCLEOTIDE SEQUENCE [LARGE SCALE GENOMIC DNA]</scope>
    <source>
        <strain evidence="13">CGMCC 1.3685</strain>
    </source>
</reference>
<keyword evidence="6" id="KW-0235">DNA replication</keyword>
<dbReference type="SUPFAM" id="SSF55979">
    <property type="entry name" value="DNA clamp"/>
    <property type="match status" value="3"/>
</dbReference>
<evidence type="ECO:0000313" key="12">
    <source>
        <dbReference type="EMBL" id="GGJ58991.1"/>
    </source>
</evidence>
<comment type="caution">
    <text evidence="12">The sequence shown here is derived from an EMBL/GenBank/DDBJ whole genome shotgun (WGS) entry which is preliminary data.</text>
</comment>
<accession>A0ABQ2DJ48</accession>
<evidence type="ECO:0000256" key="8">
    <source>
        <dbReference type="ARBA" id="ARBA00023125"/>
    </source>
</evidence>
<sequence>MKFSIDPADLKEAVRFAQTAIASRPTSPIMSAVLLEVQPHELRASGSDYLRYSRVAVTVDVEQPGRALLYGQMLGLAVNKFKSKKPVTVRVESDRAYLSQGSMKFEMPIMPASEYPKNLNGTPEDIGTINGNEFSKLIHALEGCASTDEALPVLKSIHLELGERIDGMATDRYKIGTDYTNWEPNAEMKISATVSTDWLKNISKTIAGETTLHISMDGGEPSRIGVTSGPYTSSISLLSGDYPKVRALFTNASTDTHTIDRKELIDAVDAVSVIAERNTPVRLTAKDSMIVLDAGGGDNAASVAIETDSYEEFILAFNPRFLLTVLRSIDTDQVKLSPAGAKPATIEPGDGTSRYLLMPIRLPNQ</sequence>
<comment type="subcellular location">
    <subcellularLocation>
        <location evidence="1">Cytoplasm</location>
    </subcellularLocation>
</comment>
<gene>
    <name evidence="12" type="primary">dnaN</name>
    <name evidence="12" type="ORF">GCM10007173_17170</name>
</gene>
<evidence type="ECO:0000256" key="2">
    <source>
        <dbReference type="ARBA" id="ARBA00010752"/>
    </source>
</evidence>
<dbReference type="Pfam" id="PF00712">
    <property type="entry name" value="DNA_pol3_beta"/>
    <property type="match status" value="1"/>
</dbReference>
<name>A0ABQ2DJ48_9MICC</name>
<dbReference type="Gene3D" id="3.10.150.10">
    <property type="entry name" value="DNA Polymerase III, subunit A, domain 2"/>
    <property type="match status" value="3"/>
</dbReference>
<evidence type="ECO:0000259" key="10">
    <source>
        <dbReference type="Pfam" id="PF02767"/>
    </source>
</evidence>
<dbReference type="PANTHER" id="PTHR30478">
    <property type="entry name" value="DNA POLYMERASE III SUBUNIT BETA"/>
    <property type="match status" value="1"/>
</dbReference>
<evidence type="ECO:0000256" key="7">
    <source>
        <dbReference type="ARBA" id="ARBA00022932"/>
    </source>
</evidence>
<protein>
    <submittedName>
        <fullName evidence="12">DNA polymerase III subunit beta</fullName>
    </submittedName>
</protein>
<keyword evidence="7" id="KW-0239">DNA-directed DNA polymerase</keyword>
<keyword evidence="4" id="KW-0808">Transferase</keyword>
<dbReference type="Pfam" id="PF02768">
    <property type="entry name" value="DNA_pol3_beta_3"/>
    <property type="match status" value="1"/>
</dbReference>
<evidence type="ECO:0000256" key="4">
    <source>
        <dbReference type="ARBA" id="ARBA00022679"/>
    </source>
</evidence>
<dbReference type="RefSeq" id="WP_188685080.1">
    <property type="nucleotide sequence ID" value="NZ_BMKX01000003.1"/>
</dbReference>
<evidence type="ECO:0000259" key="11">
    <source>
        <dbReference type="Pfam" id="PF02768"/>
    </source>
</evidence>
<evidence type="ECO:0000256" key="3">
    <source>
        <dbReference type="ARBA" id="ARBA00022490"/>
    </source>
</evidence>
<feature type="domain" description="DNA polymerase III beta sliding clamp N-terminal" evidence="9">
    <location>
        <begin position="1"/>
        <end position="117"/>
    </location>
</feature>
<feature type="domain" description="DNA polymerase III beta sliding clamp C-terminal" evidence="11">
    <location>
        <begin position="251"/>
        <end position="361"/>
    </location>
</feature>
<dbReference type="InterPro" id="IPR022637">
    <property type="entry name" value="DNA_polIII_beta_cen"/>
</dbReference>
<dbReference type="EMBL" id="BMKX01000003">
    <property type="protein sequence ID" value="GGJ58991.1"/>
    <property type="molecule type" value="Genomic_DNA"/>
</dbReference>
<dbReference type="Pfam" id="PF02767">
    <property type="entry name" value="DNA_pol3_beta_2"/>
    <property type="match status" value="1"/>
</dbReference>
<evidence type="ECO:0000256" key="1">
    <source>
        <dbReference type="ARBA" id="ARBA00004496"/>
    </source>
</evidence>
<dbReference type="InterPro" id="IPR001001">
    <property type="entry name" value="DNA_polIII_beta"/>
</dbReference>
<dbReference type="SMART" id="SM00480">
    <property type="entry name" value="POL3Bc"/>
    <property type="match status" value="1"/>
</dbReference>
<organism evidence="12 13">
    <name type="scientific">Glutamicibacter ardleyensis</name>
    <dbReference type="NCBI Taxonomy" id="225894"/>
    <lineage>
        <taxon>Bacteria</taxon>
        <taxon>Bacillati</taxon>
        <taxon>Actinomycetota</taxon>
        <taxon>Actinomycetes</taxon>
        <taxon>Micrococcales</taxon>
        <taxon>Micrococcaceae</taxon>
        <taxon>Glutamicibacter</taxon>
    </lineage>
</organism>
<keyword evidence="5" id="KW-0548">Nucleotidyltransferase</keyword>
<comment type="similarity">
    <text evidence="2">Belongs to the beta sliding clamp family.</text>
</comment>
<keyword evidence="8" id="KW-0238">DNA-binding</keyword>
<feature type="domain" description="DNA polymerase III beta sliding clamp central" evidence="10">
    <location>
        <begin position="128"/>
        <end position="244"/>
    </location>
</feature>
<evidence type="ECO:0000259" key="9">
    <source>
        <dbReference type="Pfam" id="PF00712"/>
    </source>
</evidence>
<dbReference type="InterPro" id="IPR022635">
    <property type="entry name" value="DNA_polIII_beta_C"/>
</dbReference>
<dbReference type="NCBIfam" id="TIGR00663">
    <property type="entry name" value="dnan"/>
    <property type="match status" value="1"/>
</dbReference>
<dbReference type="GeneID" id="303304087"/>
<evidence type="ECO:0000256" key="5">
    <source>
        <dbReference type="ARBA" id="ARBA00022695"/>
    </source>
</evidence>
<proteinExistence type="inferred from homology"/>
<dbReference type="InterPro" id="IPR046938">
    <property type="entry name" value="DNA_clamp_sf"/>
</dbReference>